<gene>
    <name evidence="1" type="ORF">TorRG33x02_299460</name>
</gene>
<dbReference type="Proteomes" id="UP000237000">
    <property type="component" value="Unassembled WGS sequence"/>
</dbReference>
<organism evidence="1 2">
    <name type="scientific">Trema orientale</name>
    <name type="common">Charcoal tree</name>
    <name type="synonym">Celtis orientalis</name>
    <dbReference type="NCBI Taxonomy" id="63057"/>
    <lineage>
        <taxon>Eukaryota</taxon>
        <taxon>Viridiplantae</taxon>
        <taxon>Streptophyta</taxon>
        <taxon>Embryophyta</taxon>
        <taxon>Tracheophyta</taxon>
        <taxon>Spermatophyta</taxon>
        <taxon>Magnoliopsida</taxon>
        <taxon>eudicotyledons</taxon>
        <taxon>Gunneridae</taxon>
        <taxon>Pentapetalae</taxon>
        <taxon>rosids</taxon>
        <taxon>fabids</taxon>
        <taxon>Rosales</taxon>
        <taxon>Cannabaceae</taxon>
        <taxon>Trema</taxon>
    </lineage>
</organism>
<dbReference type="GO" id="GO:0020037">
    <property type="term" value="F:heme binding"/>
    <property type="evidence" value="ECO:0007669"/>
    <property type="project" value="InterPro"/>
</dbReference>
<reference evidence="2" key="1">
    <citation type="submission" date="2016-06" db="EMBL/GenBank/DDBJ databases">
        <title>Parallel loss of symbiosis genes in relatives of nitrogen-fixing non-legume Parasponia.</title>
        <authorList>
            <person name="Van Velzen R."/>
            <person name="Holmer R."/>
            <person name="Bu F."/>
            <person name="Rutten L."/>
            <person name="Van Zeijl A."/>
            <person name="Liu W."/>
            <person name="Santuari L."/>
            <person name="Cao Q."/>
            <person name="Sharma T."/>
            <person name="Shen D."/>
            <person name="Roswanjaya Y."/>
            <person name="Wardhani T."/>
            <person name="Kalhor M.S."/>
            <person name="Jansen J."/>
            <person name="Van den Hoogen J."/>
            <person name="Gungor B."/>
            <person name="Hartog M."/>
            <person name="Hontelez J."/>
            <person name="Verver J."/>
            <person name="Yang W.-C."/>
            <person name="Schijlen E."/>
            <person name="Repin R."/>
            <person name="Schilthuizen M."/>
            <person name="Schranz E."/>
            <person name="Heidstra R."/>
            <person name="Miyata K."/>
            <person name="Fedorova E."/>
            <person name="Kohlen W."/>
            <person name="Bisseling T."/>
            <person name="Smit S."/>
            <person name="Geurts R."/>
        </authorList>
    </citation>
    <scope>NUCLEOTIDE SEQUENCE [LARGE SCALE GENOMIC DNA]</scope>
    <source>
        <strain evidence="2">cv. RG33-2</strain>
    </source>
</reference>
<evidence type="ECO:0000313" key="2">
    <source>
        <dbReference type="Proteomes" id="UP000237000"/>
    </source>
</evidence>
<dbReference type="InParanoid" id="A0A2P5C2X9"/>
<accession>A0A2P5C2X9</accession>
<keyword evidence="2" id="KW-1185">Reference proteome</keyword>
<proteinExistence type="predicted"/>
<protein>
    <submittedName>
        <fullName evidence="1">Heme peroxidase</fullName>
    </submittedName>
</protein>
<dbReference type="GO" id="GO:0006979">
    <property type="term" value="P:response to oxidative stress"/>
    <property type="evidence" value="ECO:0007669"/>
    <property type="project" value="InterPro"/>
</dbReference>
<feature type="non-terminal residue" evidence="1">
    <location>
        <position position="1"/>
    </location>
</feature>
<evidence type="ECO:0000313" key="1">
    <source>
        <dbReference type="EMBL" id="PON55433.1"/>
    </source>
</evidence>
<dbReference type="Gene3D" id="1.10.520.10">
    <property type="match status" value="1"/>
</dbReference>
<name>A0A2P5C2X9_TREOI</name>
<dbReference type="GO" id="GO:0004601">
    <property type="term" value="F:peroxidase activity"/>
    <property type="evidence" value="ECO:0007669"/>
    <property type="project" value="UniProtKB-KW"/>
</dbReference>
<keyword evidence="1" id="KW-0560">Oxidoreductase</keyword>
<dbReference type="EMBL" id="JXTC01000421">
    <property type="protein sequence ID" value="PON55433.1"/>
    <property type="molecule type" value="Genomic_DNA"/>
</dbReference>
<dbReference type="InterPro" id="IPR010255">
    <property type="entry name" value="Haem_peroxidase_sf"/>
</dbReference>
<keyword evidence="1" id="KW-0575">Peroxidase</keyword>
<dbReference type="OrthoDB" id="2113341at2759"/>
<dbReference type="STRING" id="63057.A0A2P5C2X9"/>
<dbReference type="AlphaFoldDB" id="A0A2P5C2X9"/>
<dbReference type="SUPFAM" id="SSF48113">
    <property type="entry name" value="Heme-dependent peroxidases"/>
    <property type="match status" value="1"/>
</dbReference>
<comment type="caution">
    <text evidence="1">The sequence shown here is derived from an EMBL/GenBank/DDBJ whole genome shotgun (WGS) entry which is preliminary data.</text>
</comment>
<sequence length="44" mass="4753">GFHNATTVFIGEKSAFPNANSLRGFDAIDSIKAKLEKACSRKVL</sequence>